<dbReference type="InterPro" id="IPR006522">
    <property type="entry name" value="Phage_virion_morphogenesis"/>
</dbReference>
<accession>A0A6H1ZPI1</accession>
<dbReference type="AlphaFoldDB" id="A0A6H1ZPI1"/>
<dbReference type="Pfam" id="PF05069">
    <property type="entry name" value="Phage_tail_S"/>
    <property type="match status" value="1"/>
</dbReference>
<protein>
    <submittedName>
        <fullName evidence="1">Putative tail protein</fullName>
    </submittedName>
</protein>
<gene>
    <name evidence="1" type="ORF">TM448A01513_0012</name>
</gene>
<sequence>MIEYSVDTAGARARIDEVVKRAENMEKALNVIGRMAVSEVKLNFIEGGRVPVGWENPTGKYVDPGKWTPLTQYTLDHRRKEGRGAKILIDTAVLMGSISYRIEGETLLVGTVIKYGRDHQFGTHRVPPRPFITFLPETMDEFRVIAARYIIDGESA</sequence>
<name>A0A6H1ZPI1_9ZZZZ</name>
<evidence type="ECO:0000313" key="1">
    <source>
        <dbReference type="EMBL" id="QJA49836.1"/>
    </source>
</evidence>
<dbReference type="EMBL" id="MT144157">
    <property type="protein sequence ID" value="QJA49836.1"/>
    <property type="molecule type" value="Genomic_DNA"/>
</dbReference>
<organism evidence="1">
    <name type="scientific">viral metagenome</name>
    <dbReference type="NCBI Taxonomy" id="1070528"/>
    <lineage>
        <taxon>unclassified sequences</taxon>
        <taxon>metagenomes</taxon>
        <taxon>organismal metagenomes</taxon>
    </lineage>
</organism>
<reference evidence="1" key="1">
    <citation type="submission" date="2020-03" db="EMBL/GenBank/DDBJ databases">
        <title>The deep terrestrial virosphere.</title>
        <authorList>
            <person name="Holmfeldt K."/>
            <person name="Nilsson E."/>
            <person name="Simone D."/>
            <person name="Lopez-Fernandez M."/>
            <person name="Wu X."/>
            <person name="de Brujin I."/>
            <person name="Lundin D."/>
            <person name="Andersson A."/>
            <person name="Bertilsson S."/>
            <person name="Dopson M."/>
        </authorList>
    </citation>
    <scope>NUCLEOTIDE SEQUENCE</scope>
    <source>
        <strain evidence="1">TM448A01513</strain>
    </source>
</reference>
<proteinExistence type="predicted"/>